<dbReference type="Gene3D" id="3.30.70.890">
    <property type="entry name" value="GHMP kinase, C-terminal domain"/>
    <property type="match status" value="1"/>
</dbReference>
<evidence type="ECO:0000256" key="6">
    <source>
        <dbReference type="ARBA" id="ARBA00022777"/>
    </source>
</evidence>
<feature type="domain" description="GHMP kinase C-terminal" evidence="11">
    <location>
        <begin position="209"/>
        <end position="264"/>
    </location>
</feature>
<dbReference type="Proteomes" id="UP000325116">
    <property type="component" value="Unassembled WGS sequence"/>
</dbReference>
<organism evidence="12 13">
    <name type="scientific">Brachyspira aalborgi</name>
    <dbReference type="NCBI Taxonomy" id="29522"/>
    <lineage>
        <taxon>Bacteria</taxon>
        <taxon>Pseudomonadati</taxon>
        <taxon>Spirochaetota</taxon>
        <taxon>Spirochaetia</taxon>
        <taxon>Brachyspirales</taxon>
        <taxon>Brachyspiraceae</taxon>
        <taxon>Brachyspira</taxon>
    </lineage>
</organism>
<keyword evidence="9" id="KW-0414">Isoprene biosynthesis</keyword>
<feature type="active site" evidence="9">
    <location>
        <position position="133"/>
    </location>
</feature>
<evidence type="ECO:0000256" key="7">
    <source>
        <dbReference type="ARBA" id="ARBA00022840"/>
    </source>
</evidence>
<dbReference type="SUPFAM" id="SSF55060">
    <property type="entry name" value="GHMP Kinase, C-terminal domain"/>
    <property type="match status" value="1"/>
</dbReference>
<comment type="similarity">
    <text evidence="1 9">Belongs to the GHMP kinase family. IspE subfamily.</text>
</comment>
<feature type="domain" description="GHMP kinase N-terminal" evidence="10">
    <location>
        <begin position="64"/>
        <end position="141"/>
    </location>
</feature>
<proteinExistence type="inferred from homology"/>
<comment type="function">
    <text evidence="9">Catalyzes the phosphorylation of the position 2 hydroxy group of 4-diphosphocytidyl-2C-methyl-D-erythritol.</text>
</comment>
<dbReference type="Pfam" id="PF08544">
    <property type="entry name" value="GHMP_kinases_C"/>
    <property type="match status" value="1"/>
</dbReference>
<evidence type="ECO:0000256" key="4">
    <source>
        <dbReference type="ARBA" id="ARBA00022679"/>
    </source>
</evidence>
<feature type="binding site" evidence="9">
    <location>
        <begin position="92"/>
        <end position="102"/>
    </location>
    <ligand>
        <name>ATP</name>
        <dbReference type="ChEBI" id="CHEBI:30616"/>
    </ligand>
</feature>
<dbReference type="EMBL" id="SAXT01000005">
    <property type="protein sequence ID" value="TXJ11905.1"/>
    <property type="molecule type" value="Genomic_DNA"/>
</dbReference>
<dbReference type="EC" id="2.7.1.148" evidence="2 9"/>
<dbReference type="RefSeq" id="WP_147758779.1">
    <property type="nucleotide sequence ID" value="NZ_SAXT01000005.1"/>
</dbReference>
<evidence type="ECO:0000313" key="12">
    <source>
        <dbReference type="EMBL" id="TXJ11905.1"/>
    </source>
</evidence>
<sequence length="285" mass="33319">MIIKKSPCKINLFLDIKSKREDGYHLIESLFHTIDLFDIIKIEEDKEFKISTSGKYKLNDNEENIVSKIFYYFKNEMNLKKNYKINIEKNIPTGAGLGGGSSNAATIINFFLEELNIKPDNRLIESFSKFGADIPFFINGGLSWVSGIGEKIFLYNFTLPYKIILIYPNIIVSTKLAYSKFAENDFNKSYIFYIKNLLDKNEKIKFEDLYSHTYNIFEKNVFKIEPKIKEYKEKAENEIKRKICMSGSGSSLFALYDKNENIINEDYNKLKNIFKDLDIYKLNLI</sequence>
<dbReference type="Pfam" id="PF00288">
    <property type="entry name" value="GHMP_kinases_N"/>
    <property type="match status" value="1"/>
</dbReference>
<comment type="pathway">
    <text evidence="9">Isoprenoid biosynthesis; isopentenyl diphosphate biosynthesis via DXP pathway; isopentenyl diphosphate from 1-deoxy-D-xylulose 5-phosphate: step 3/6.</text>
</comment>
<dbReference type="Gene3D" id="3.30.230.10">
    <property type="match status" value="1"/>
</dbReference>
<dbReference type="GO" id="GO:0005524">
    <property type="term" value="F:ATP binding"/>
    <property type="evidence" value="ECO:0007669"/>
    <property type="project" value="UniProtKB-UniRule"/>
</dbReference>
<dbReference type="GO" id="GO:0019288">
    <property type="term" value="P:isopentenyl diphosphate biosynthetic process, methylerythritol 4-phosphate pathway"/>
    <property type="evidence" value="ECO:0007669"/>
    <property type="project" value="UniProtKB-UniRule"/>
</dbReference>
<dbReference type="InterPro" id="IPR036554">
    <property type="entry name" value="GHMP_kinase_C_sf"/>
</dbReference>
<gene>
    <name evidence="9 12" type="primary">ispE</name>
    <name evidence="12" type="ORF">EPJ80_09385</name>
</gene>
<evidence type="ECO:0000256" key="5">
    <source>
        <dbReference type="ARBA" id="ARBA00022741"/>
    </source>
</evidence>
<feature type="active site" evidence="9">
    <location>
        <position position="9"/>
    </location>
</feature>
<evidence type="ECO:0000256" key="8">
    <source>
        <dbReference type="ARBA" id="ARBA00032554"/>
    </source>
</evidence>
<protein>
    <recommendedName>
        <fullName evidence="3 9">4-diphosphocytidyl-2-C-methyl-D-erythritol kinase</fullName>
        <shortName evidence="9">CMK</shortName>
        <ecNumber evidence="2 9">2.7.1.148</ecNumber>
    </recommendedName>
    <alternativeName>
        <fullName evidence="8 9">4-(cytidine-5'-diphospho)-2-C-methyl-D-erythritol kinase</fullName>
    </alternativeName>
</protein>
<dbReference type="SUPFAM" id="SSF54211">
    <property type="entry name" value="Ribosomal protein S5 domain 2-like"/>
    <property type="match status" value="1"/>
</dbReference>
<evidence type="ECO:0000259" key="10">
    <source>
        <dbReference type="Pfam" id="PF00288"/>
    </source>
</evidence>
<evidence type="ECO:0000313" key="13">
    <source>
        <dbReference type="Proteomes" id="UP000325116"/>
    </source>
</evidence>
<dbReference type="InterPro" id="IPR006204">
    <property type="entry name" value="GHMP_kinase_N_dom"/>
</dbReference>
<dbReference type="GO" id="GO:0016114">
    <property type="term" value="P:terpenoid biosynthetic process"/>
    <property type="evidence" value="ECO:0007669"/>
    <property type="project" value="UniProtKB-UniRule"/>
</dbReference>
<dbReference type="AlphaFoldDB" id="A0A5C8CG65"/>
<evidence type="ECO:0000256" key="2">
    <source>
        <dbReference type="ARBA" id="ARBA00012052"/>
    </source>
</evidence>
<dbReference type="GO" id="GO:0050515">
    <property type="term" value="F:4-(cytidine 5'-diphospho)-2-C-methyl-D-erythritol kinase activity"/>
    <property type="evidence" value="ECO:0007669"/>
    <property type="project" value="UniProtKB-UniRule"/>
</dbReference>
<name>A0A5C8CG65_9SPIR</name>
<evidence type="ECO:0000256" key="3">
    <source>
        <dbReference type="ARBA" id="ARBA00017473"/>
    </source>
</evidence>
<keyword evidence="4 9" id="KW-0808">Transferase</keyword>
<dbReference type="InterPro" id="IPR014721">
    <property type="entry name" value="Ribsml_uS5_D2-typ_fold_subgr"/>
</dbReference>
<keyword evidence="7 9" id="KW-0067">ATP-binding</keyword>
<dbReference type="InterPro" id="IPR004424">
    <property type="entry name" value="IspE"/>
</dbReference>
<dbReference type="PIRSF" id="PIRSF010376">
    <property type="entry name" value="IspE"/>
    <property type="match status" value="1"/>
</dbReference>
<reference evidence="12 13" key="1">
    <citation type="journal article" date="1992" name="Lakartidningen">
        <title>[Penicillin V and not amoxicillin is the first choice preparation in acute otitis].</title>
        <authorList>
            <person name="Kamme C."/>
            <person name="Lundgren K."/>
            <person name="Prellner K."/>
        </authorList>
    </citation>
    <scope>NUCLEOTIDE SEQUENCE [LARGE SCALE GENOMIC DNA]</scope>
    <source>
        <strain evidence="12 13">W1</strain>
    </source>
</reference>
<dbReference type="NCBIfam" id="TIGR00154">
    <property type="entry name" value="ispE"/>
    <property type="match status" value="1"/>
</dbReference>
<comment type="catalytic activity">
    <reaction evidence="9">
        <text>4-CDP-2-C-methyl-D-erythritol + ATP = 4-CDP-2-C-methyl-D-erythritol 2-phosphate + ADP + H(+)</text>
        <dbReference type="Rhea" id="RHEA:18437"/>
        <dbReference type="ChEBI" id="CHEBI:15378"/>
        <dbReference type="ChEBI" id="CHEBI:30616"/>
        <dbReference type="ChEBI" id="CHEBI:57823"/>
        <dbReference type="ChEBI" id="CHEBI:57919"/>
        <dbReference type="ChEBI" id="CHEBI:456216"/>
        <dbReference type="EC" id="2.7.1.148"/>
    </reaction>
</comment>
<dbReference type="HAMAP" id="MF_00061">
    <property type="entry name" value="IspE"/>
    <property type="match status" value="1"/>
</dbReference>
<evidence type="ECO:0000256" key="9">
    <source>
        <dbReference type="HAMAP-Rule" id="MF_00061"/>
    </source>
</evidence>
<keyword evidence="5 9" id="KW-0547">Nucleotide-binding</keyword>
<keyword evidence="6 9" id="KW-0418">Kinase</keyword>
<evidence type="ECO:0000256" key="1">
    <source>
        <dbReference type="ARBA" id="ARBA00009684"/>
    </source>
</evidence>
<dbReference type="UniPathway" id="UPA00056">
    <property type="reaction ID" value="UER00094"/>
</dbReference>
<dbReference type="PANTHER" id="PTHR43527:SF2">
    <property type="entry name" value="4-DIPHOSPHOCYTIDYL-2-C-METHYL-D-ERYTHRITOL KINASE, CHLOROPLASTIC"/>
    <property type="match status" value="1"/>
</dbReference>
<dbReference type="InterPro" id="IPR020568">
    <property type="entry name" value="Ribosomal_Su5_D2-typ_SF"/>
</dbReference>
<dbReference type="PANTHER" id="PTHR43527">
    <property type="entry name" value="4-DIPHOSPHOCYTIDYL-2-C-METHYL-D-ERYTHRITOL KINASE, CHLOROPLASTIC"/>
    <property type="match status" value="1"/>
</dbReference>
<dbReference type="InterPro" id="IPR013750">
    <property type="entry name" value="GHMP_kinase_C_dom"/>
</dbReference>
<comment type="caution">
    <text evidence="12">The sequence shown here is derived from an EMBL/GenBank/DDBJ whole genome shotgun (WGS) entry which is preliminary data.</text>
</comment>
<evidence type="ECO:0000259" key="11">
    <source>
        <dbReference type="Pfam" id="PF08544"/>
    </source>
</evidence>
<accession>A0A5C8CG65</accession>